<organism evidence="1">
    <name type="scientific">viral metagenome</name>
    <dbReference type="NCBI Taxonomy" id="1070528"/>
    <lineage>
        <taxon>unclassified sequences</taxon>
        <taxon>metagenomes</taxon>
        <taxon>organismal metagenomes</taxon>
    </lineage>
</organism>
<sequence length="132" mass="14984">MNCYRATNNKYKSCPALMSDGRGFTDYRSSRQANDSLRSEMDIINSHNFREFLIQNSDKLIQTDRKNANLINGSSQCATPGTMLPEKFLQKCDKKICSLVLHNKDGLGVGRYTNNVSKCDVRFKNRESSCSK</sequence>
<reference evidence="1" key="1">
    <citation type="journal article" date="2020" name="Nature">
        <title>Giant virus diversity and host interactions through global metagenomics.</title>
        <authorList>
            <person name="Schulz F."/>
            <person name="Roux S."/>
            <person name="Paez-Espino D."/>
            <person name="Jungbluth S."/>
            <person name="Walsh D.A."/>
            <person name="Denef V.J."/>
            <person name="McMahon K.D."/>
            <person name="Konstantinidis K.T."/>
            <person name="Eloe-Fadrosh E.A."/>
            <person name="Kyrpides N.C."/>
            <person name="Woyke T."/>
        </authorList>
    </citation>
    <scope>NUCLEOTIDE SEQUENCE</scope>
    <source>
        <strain evidence="1">GVMAG-M-3300009422-16</strain>
    </source>
</reference>
<dbReference type="EMBL" id="MN739061">
    <property type="protein sequence ID" value="QHS86747.1"/>
    <property type="molecule type" value="Genomic_DNA"/>
</dbReference>
<name>A0A6C0B3F2_9ZZZZ</name>
<proteinExistence type="predicted"/>
<dbReference type="AlphaFoldDB" id="A0A6C0B3F2"/>
<accession>A0A6C0B3F2</accession>
<protein>
    <submittedName>
        <fullName evidence="1">Uncharacterized protein</fullName>
    </submittedName>
</protein>
<evidence type="ECO:0000313" key="1">
    <source>
        <dbReference type="EMBL" id="QHS86747.1"/>
    </source>
</evidence>